<dbReference type="InterPro" id="IPR011009">
    <property type="entry name" value="Kinase-like_dom_sf"/>
</dbReference>
<dbReference type="EMBL" id="JARIHO010000005">
    <property type="protein sequence ID" value="KAJ7360825.1"/>
    <property type="molecule type" value="Genomic_DNA"/>
</dbReference>
<sequence>MKWLVSREDPKVIYRVIKKLGQGCVATESRTGRSVAIAKNDMSNQQKQLFLDQISIMRELEHPNVIRWVASYLVEPDELWIVTDYSEGCELSEIIRNNNMTEDQMSNICWQTCKGLAYLHSQSIIHRDIRSDNLLVDLIGRVRIKGFGYCAKLTQRRPRRASMAGTPHWMAPEVVKQQNYGAKIDVWSLGILIIELTGVENGPPYMDEEPLTVLYKIAANGTPTLKQPGALSPELKNFLAVCLCVDVRSRGTSAELLNHPFLQKACDLAGLAPLLWFRNK</sequence>
<dbReference type="PANTHER" id="PTHR45832">
    <property type="entry name" value="SERINE/THREONINE-PROTEIN KINASE SAMKA-RELATED-RELATED"/>
    <property type="match status" value="1"/>
</dbReference>
<dbReference type="GO" id="GO:0005524">
    <property type="term" value="F:ATP binding"/>
    <property type="evidence" value="ECO:0007669"/>
    <property type="project" value="UniProtKB-KW"/>
</dbReference>
<keyword evidence="6" id="KW-1185">Reference proteome</keyword>
<dbReference type="GO" id="GO:0004713">
    <property type="term" value="F:protein tyrosine kinase activity"/>
    <property type="evidence" value="ECO:0007669"/>
    <property type="project" value="InterPro"/>
</dbReference>
<dbReference type="PROSITE" id="PS50011">
    <property type="entry name" value="PROTEIN_KINASE_DOM"/>
    <property type="match status" value="1"/>
</dbReference>
<evidence type="ECO:0000256" key="3">
    <source>
        <dbReference type="ARBA" id="ARBA00022840"/>
    </source>
</evidence>
<keyword evidence="5" id="KW-0418">Kinase</keyword>
<dbReference type="Gene3D" id="1.10.510.10">
    <property type="entry name" value="Transferase(Phosphotransferase) domain 1"/>
    <property type="match status" value="1"/>
</dbReference>
<gene>
    <name evidence="5" type="ORF">DFH08DRAFT_910911</name>
</gene>
<dbReference type="Proteomes" id="UP001218218">
    <property type="component" value="Unassembled WGS sequence"/>
</dbReference>
<dbReference type="InterPro" id="IPR000719">
    <property type="entry name" value="Prot_kinase_dom"/>
</dbReference>
<keyword evidence="3" id="KW-0067">ATP-binding</keyword>
<dbReference type="InterPro" id="IPR020635">
    <property type="entry name" value="Tyr_kinase_cat_dom"/>
</dbReference>
<dbReference type="Gene3D" id="3.30.200.20">
    <property type="entry name" value="Phosphorylase Kinase, domain 1"/>
    <property type="match status" value="1"/>
</dbReference>
<proteinExistence type="inferred from homology"/>
<keyword evidence="2" id="KW-0547">Nucleotide-binding</keyword>
<dbReference type="Pfam" id="PF00069">
    <property type="entry name" value="Pkinase"/>
    <property type="match status" value="1"/>
</dbReference>
<feature type="domain" description="Protein kinase" evidence="4">
    <location>
        <begin position="14"/>
        <end position="262"/>
    </location>
</feature>
<dbReference type="PANTHER" id="PTHR45832:SF22">
    <property type="entry name" value="SERINE_THREONINE-PROTEIN KINASE SAMKA-RELATED"/>
    <property type="match status" value="1"/>
</dbReference>
<protein>
    <submittedName>
        <fullName evidence="5">Kinase-like domain-containing protein</fullName>
    </submittedName>
</protein>
<evidence type="ECO:0000259" key="4">
    <source>
        <dbReference type="PROSITE" id="PS50011"/>
    </source>
</evidence>
<organism evidence="5 6">
    <name type="scientific">Mycena albidolilacea</name>
    <dbReference type="NCBI Taxonomy" id="1033008"/>
    <lineage>
        <taxon>Eukaryota</taxon>
        <taxon>Fungi</taxon>
        <taxon>Dikarya</taxon>
        <taxon>Basidiomycota</taxon>
        <taxon>Agaricomycotina</taxon>
        <taxon>Agaricomycetes</taxon>
        <taxon>Agaricomycetidae</taxon>
        <taxon>Agaricales</taxon>
        <taxon>Marasmiineae</taxon>
        <taxon>Mycenaceae</taxon>
        <taxon>Mycena</taxon>
    </lineage>
</organism>
<dbReference type="InterPro" id="IPR008266">
    <property type="entry name" value="Tyr_kinase_AS"/>
</dbReference>
<dbReference type="PROSITE" id="PS00109">
    <property type="entry name" value="PROTEIN_KINASE_TYR"/>
    <property type="match status" value="1"/>
</dbReference>
<dbReference type="AlphaFoldDB" id="A0AAD7AJF4"/>
<reference evidence="5" key="1">
    <citation type="submission" date="2023-03" db="EMBL/GenBank/DDBJ databases">
        <title>Massive genome expansion in bonnet fungi (Mycena s.s.) driven by repeated elements and novel gene families across ecological guilds.</title>
        <authorList>
            <consortium name="Lawrence Berkeley National Laboratory"/>
            <person name="Harder C.B."/>
            <person name="Miyauchi S."/>
            <person name="Viragh M."/>
            <person name="Kuo A."/>
            <person name="Thoen E."/>
            <person name="Andreopoulos B."/>
            <person name="Lu D."/>
            <person name="Skrede I."/>
            <person name="Drula E."/>
            <person name="Henrissat B."/>
            <person name="Morin E."/>
            <person name="Kohler A."/>
            <person name="Barry K."/>
            <person name="LaButti K."/>
            <person name="Morin E."/>
            <person name="Salamov A."/>
            <person name="Lipzen A."/>
            <person name="Mereny Z."/>
            <person name="Hegedus B."/>
            <person name="Baldrian P."/>
            <person name="Stursova M."/>
            <person name="Weitz H."/>
            <person name="Taylor A."/>
            <person name="Grigoriev I.V."/>
            <person name="Nagy L.G."/>
            <person name="Martin F."/>
            <person name="Kauserud H."/>
        </authorList>
    </citation>
    <scope>NUCLEOTIDE SEQUENCE</scope>
    <source>
        <strain evidence="5">CBHHK002</strain>
    </source>
</reference>
<comment type="similarity">
    <text evidence="1">Belongs to the protein kinase superfamily. STE Ser/Thr protein kinase family. STE20 subfamily.</text>
</comment>
<evidence type="ECO:0000256" key="2">
    <source>
        <dbReference type="ARBA" id="ARBA00022741"/>
    </source>
</evidence>
<dbReference type="InterPro" id="IPR051931">
    <property type="entry name" value="PAK3-like"/>
</dbReference>
<dbReference type="SUPFAM" id="SSF56112">
    <property type="entry name" value="Protein kinase-like (PK-like)"/>
    <property type="match status" value="1"/>
</dbReference>
<evidence type="ECO:0000313" key="6">
    <source>
        <dbReference type="Proteomes" id="UP001218218"/>
    </source>
</evidence>
<dbReference type="SMART" id="SM00219">
    <property type="entry name" value="TyrKc"/>
    <property type="match status" value="1"/>
</dbReference>
<comment type="caution">
    <text evidence="5">The sequence shown here is derived from an EMBL/GenBank/DDBJ whole genome shotgun (WGS) entry which is preliminary data.</text>
</comment>
<keyword evidence="5" id="KW-0808">Transferase</keyword>
<evidence type="ECO:0000313" key="5">
    <source>
        <dbReference type="EMBL" id="KAJ7360825.1"/>
    </source>
</evidence>
<accession>A0AAD7AJF4</accession>
<evidence type="ECO:0000256" key="1">
    <source>
        <dbReference type="ARBA" id="ARBA00008874"/>
    </source>
</evidence>
<name>A0AAD7AJF4_9AGAR</name>